<dbReference type="GO" id="GO:0000105">
    <property type="term" value="P:L-histidine biosynthetic process"/>
    <property type="evidence" value="ECO:0007669"/>
    <property type="project" value="UniProtKB-UniRule"/>
</dbReference>
<dbReference type="InterPro" id="IPR015424">
    <property type="entry name" value="PyrdxlP-dep_Trfase"/>
</dbReference>
<feature type="domain" description="Aminotransferase class I/classII large" evidence="10">
    <location>
        <begin position="30"/>
        <end position="363"/>
    </location>
</feature>
<name>A0A4Q2SBT1_9ACTN</name>
<evidence type="ECO:0000259" key="10">
    <source>
        <dbReference type="Pfam" id="PF00155"/>
    </source>
</evidence>
<dbReference type="EC" id="2.6.1.9" evidence="9"/>
<dbReference type="RefSeq" id="WP_129455109.1">
    <property type="nucleotide sequence ID" value="NZ_JACXYX010000014.1"/>
</dbReference>
<dbReference type="InterPro" id="IPR001917">
    <property type="entry name" value="Aminotrans_II_pyridoxalP_BS"/>
</dbReference>
<dbReference type="InterPro" id="IPR015422">
    <property type="entry name" value="PyrdxlP-dep_Trfase_small"/>
</dbReference>
<comment type="caution">
    <text evidence="11">The sequence shown here is derived from an EMBL/GenBank/DDBJ whole genome shotgun (WGS) entry which is preliminary data.</text>
</comment>
<dbReference type="GO" id="GO:0030170">
    <property type="term" value="F:pyridoxal phosphate binding"/>
    <property type="evidence" value="ECO:0007669"/>
    <property type="project" value="InterPro"/>
</dbReference>
<organism evidence="11 12">
    <name type="scientific">Nocardioides ganghwensis</name>
    <dbReference type="NCBI Taxonomy" id="252230"/>
    <lineage>
        <taxon>Bacteria</taxon>
        <taxon>Bacillati</taxon>
        <taxon>Actinomycetota</taxon>
        <taxon>Actinomycetes</taxon>
        <taxon>Propionibacteriales</taxon>
        <taxon>Nocardioidaceae</taxon>
        <taxon>Nocardioides</taxon>
    </lineage>
</organism>
<comment type="pathway">
    <text evidence="9">Amino-acid biosynthesis; L-histidine biosynthesis; L-histidine from 5-phospho-alpha-D-ribose 1-diphosphate: step 7/9.</text>
</comment>
<dbReference type="AlphaFoldDB" id="A0A4Q2SBT1"/>
<dbReference type="NCBIfam" id="TIGR01141">
    <property type="entry name" value="hisC"/>
    <property type="match status" value="1"/>
</dbReference>
<feature type="modified residue" description="N6-(pyridoxal phosphate)lysine" evidence="9">
    <location>
        <position position="234"/>
    </location>
</feature>
<evidence type="ECO:0000256" key="2">
    <source>
        <dbReference type="ARBA" id="ARBA00007970"/>
    </source>
</evidence>
<keyword evidence="8 9" id="KW-0368">Histidine biosynthesis</keyword>
<evidence type="ECO:0000313" key="12">
    <source>
        <dbReference type="Proteomes" id="UP000293291"/>
    </source>
</evidence>
<evidence type="ECO:0000256" key="7">
    <source>
        <dbReference type="ARBA" id="ARBA00022898"/>
    </source>
</evidence>
<dbReference type="Gene3D" id="3.40.640.10">
    <property type="entry name" value="Type I PLP-dependent aspartate aminotransferase-like (Major domain)"/>
    <property type="match status" value="1"/>
</dbReference>
<keyword evidence="5 9" id="KW-0028">Amino-acid biosynthesis</keyword>
<comment type="subunit">
    <text evidence="3 9">Homodimer.</text>
</comment>
<dbReference type="InterPro" id="IPR015421">
    <property type="entry name" value="PyrdxlP-dep_Trfase_major"/>
</dbReference>
<evidence type="ECO:0000256" key="5">
    <source>
        <dbReference type="ARBA" id="ARBA00022605"/>
    </source>
</evidence>
<dbReference type="InterPro" id="IPR004839">
    <property type="entry name" value="Aminotransferase_I/II_large"/>
</dbReference>
<dbReference type="GO" id="GO:0004400">
    <property type="term" value="F:histidinol-phosphate transaminase activity"/>
    <property type="evidence" value="ECO:0007669"/>
    <property type="project" value="UniProtKB-UniRule"/>
</dbReference>
<dbReference type="CDD" id="cd00609">
    <property type="entry name" value="AAT_like"/>
    <property type="match status" value="1"/>
</dbReference>
<comment type="catalytic activity">
    <reaction evidence="9">
        <text>L-histidinol phosphate + 2-oxoglutarate = 3-(imidazol-4-yl)-2-oxopropyl phosphate + L-glutamate</text>
        <dbReference type="Rhea" id="RHEA:23744"/>
        <dbReference type="ChEBI" id="CHEBI:16810"/>
        <dbReference type="ChEBI" id="CHEBI:29985"/>
        <dbReference type="ChEBI" id="CHEBI:57766"/>
        <dbReference type="ChEBI" id="CHEBI:57980"/>
        <dbReference type="EC" id="2.6.1.9"/>
    </reaction>
</comment>
<dbReference type="Gene3D" id="3.90.1150.10">
    <property type="entry name" value="Aspartate Aminotransferase, domain 1"/>
    <property type="match status" value="1"/>
</dbReference>
<evidence type="ECO:0000256" key="3">
    <source>
        <dbReference type="ARBA" id="ARBA00011738"/>
    </source>
</evidence>
<dbReference type="UniPathway" id="UPA00031">
    <property type="reaction ID" value="UER00012"/>
</dbReference>
<dbReference type="InterPro" id="IPR005861">
    <property type="entry name" value="HisP_aminotrans"/>
</dbReference>
<keyword evidence="12" id="KW-1185">Reference proteome</keyword>
<dbReference type="PANTHER" id="PTHR42885">
    <property type="entry name" value="HISTIDINOL-PHOSPHATE AMINOTRANSFERASE-RELATED"/>
    <property type="match status" value="1"/>
</dbReference>
<evidence type="ECO:0000256" key="9">
    <source>
        <dbReference type="HAMAP-Rule" id="MF_01023"/>
    </source>
</evidence>
<gene>
    <name evidence="9" type="primary">hisC</name>
    <name evidence="11" type="ORF">EUA07_10540</name>
</gene>
<keyword evidence="7 9" id="KW-0663">Pyridoxal phosphate</keyword>
<evidence type="ECO:0000256" key="4">
    <source>
        <dbReference type="ARBA" id="ARBA00022576"/>
    </source>
</evidence>
<dbReference type="NCBIfam" id="NF002877">
    <property type="entry name" value="PRK03317.1"/>
    <property type="match status" value="1"/>
</dbReference>
<evidence type="ECO:0000256" key="8">
    <source>
        <dbReference type="ARBA" id="ARBA00023102"/>
    </source>
</evidence>
<dbReference type="PANTHER" id="PTHR42885:SF2">
    <property type="entry name" value="HISTIDINOL-PHOSPHATE AMINOTRANSFERASE"/>
    <property type="match status" value="1"/>
</dbReference>
<keyword evidence="4 9" id="KW-0032">Aminotransferase</keyword>
<dbReference type="OrthoDB" id="9809616at2"/>
<reference evidence="11 12" key="1">
    <citation type="submission" date="2019-01" db="EMBL/GenBank/DDBJ databases">
        <title>Novel species of Nocardioides.</title>
        <authorList>
            <person name="Liu Q."/>
            <person name="Xin Y.-H."/>
        </authorList>
    </citation>
    <scope>NUCLEOTIDE SEQUENCE [LARGE SCALE GENOMIC DNA]</scope>
    <source>
        <strain evidence="11 12">CGMCC 4.6875</strain>
    </source>
</reference>
<evidence type="ECO:0000256" key="6">
    <source>
        <dbReference type="ARBA" id="ARBA00022679"/>
    </source>
</evidence>
<dbReference type="HAMAP" id="MF_01023">
    <property type="entry name" value="HisC_aminotrans_2"/>
    <property type="match status" value="1"/>
</dbReference>
<sequence length="375" mass="40628">MSPVFPPLREELQGIEPYGAPQLSLEQAPVQLNVNENPYGPSPEATADIARAVGEAAVSLNRYPDREFVELRTALAAYLDTSGGTGVTAEMVWAANGSNEVMLQLLQAFGGPGRVALSFAPTYSMYPEYARDTMTEWVAGHRAEDFSLDLDAARQLVLERQPSVVLLPSPNNPTGTALPPEAVTMLCEAAASYEPGGLVVVDEAYGEFRRAGTPSALELLPRHRNLVVTRTMSKAFALAGARLGYLAADPAICDAIRVVRLPYHLSAVTQATALAALRHAPELLGRVDDLRAERDETVTWLREQGFEVADSDANFVLFGRFADRHAVWQGLVDRGVLIRETGPDGWLRVSVGTPDEMAAFRQALLDTIDTTEEPA</sequence>
<dbReference type="EMBL" id="SDWU01000010">
    <property type="protein sequence ID" value="RYC01976.1"/>
    <property type="molecule type" value="Genomic_DNA"/>
</dbReference>
<proteinExistence type="inferred from homology"/>
<dbReference type="SUPFAM" id="SSF53383">
    <property type="entry name" value="PLP-dependent transferases"/>
    <property type="match status" value="1"/>
</dbReference>
<dbReference type="PROSITE" id="PS00599">
    <property type="entry name" value="AA_TRANSFER_CLASS_2"/>
    <property type="match status" value="1"/>
</dbReference>
<comment type="cofactor">
    <cofactor evidence="1 9">
        <name>pyridoxal 5'-phosphate</name>
        <dbReference type="ChEBI" id="CHEBI:597326"/>
    </cofactor>
</comment>
<dbReference type="Proteomes" id="UP000293291">
    <property type="component" value="Unassembled WGS sequence"/>
</dbReference>
<evidence type="ECO:0000256" key="1">
    <source>
        <dbReference type="ARBA" id="ARBA00001933"/>
    </source>
</evidence>
<dbReference type="Pfam" id="PF00155">
    <property type="entry name" value="Aminotran_1_2"/>
    <property type="match status" value="1"/>
</dbReference>
<comment type="similarity">
    <text evidence="2 9">Belongs to the class-II pyridoxal-phosphate-dependent aminotransferase family. Histidinol-phosphate aminotransferase subfamily.</text>
</comment>
<protein>
    <recommendedName>
        <fullName evidence="9">Histidinol-phosphate aminotransferase</fullName>
        <ecNumber evidence="9">2.6.1.9</ecNumber>
    </recommendedName>
    <alternativeName>
        <fullName evidence="9">Imidazole acetol-phosphate transaminase</fullName>
    </alternativeName>
</protein>
<keyword evidence="6 9" id="KW-0808">Transferase</keyword>
<accession>A0A4Q2SBT1</accession>
<evidence type="ECO:0000313" key="11">
    <source>
        <dbReference type="EMBL" id="RYC01976.1"/>
    </source>
</evidence>